<dbReference type="PANTHER" id="PTHR11059">
    <property type="entry name" value="DNA REPAIR PROTEIN RECN"/>
    <property type="match status" value="1"/>
</dbReference>
<name>A0AAW1QE85_9CHLO</name>
<evidence type="ECO:0000313" key="12">
    <source>
        <dbReference type="Proteomes" id="UP001489004"/>
    </source>
</evidence>
<dbReference type="Pfam" id="PF13476">
    <property type="entry name" value="AAA_23"/>
    <property type="match status" value="1"/>
</dbReference>
<keyword evidence="6" id="KW-0234">DNA repair</keyword>
<proteinExistence type="inferred from homology"/>
<dbReference type="AlphaFoldDB" id="A0AAW1QE85"/>
<gene>
    <name evidence="11" type="ORF">WJX72_001582</name>
</gene>
<evidence type="ECO:0000256" key="9">
    <source>
        <dbReference type="SAM" id="MobiDB-lite"/>
    </source>
</evidence>
<dbReference type="Proteomes" id="UP001489004">
    <property type="component" value="Unassembled WGS sequence"/>
</dbReference>
<dbReference type="SUPFAM" id="SSF52540">
    <property type="entry name" value="P-loop containing nucleoside triphosphate hydrolases"/>
    <property type="match status" value="1"/>
</dbReference>
<dbReference type="Gene3D" id="3.40.50.300">
    <property type="entry name" value="P-loop containing nucleotide triphosphate hydrolases"/>
    <property type="match status" value="2"/>
</dbReference>
<dbReference type="EMBL" id="JALJOR010000003">
    <property type="protein sequence ID" value="KAK9819715.1"/>
    <property type="molecule type" value="Genomic_DNA"/>
</dbReference>
<dbReference type="InterPro" id="IPR027417">
    <property type="entry name" value="P-loop_NTPase"/>
</dbReference>
<keyword evidence="12" id="KW-1185">Reference proteome</keyword>
<dbReference type="GO" id="GO:0016887">
    <property type="term" value="F:ATP hydrolysis activity"/>
    <property type="evidence" value="ECO:0007669"/>
    <property type="project" value="InterPro"/>
</dbReference>
<dbReference type="PANTHER" id="PTHR11059:SF0">
    <property type="entry name" value="DNA REPAIR PROTEIN RECN"/>
    <property type="match status" value="1"/>
</dbReference>
<evidence type="ECO:0000256" key="8">
    <source>
        <dbReference type="SAM" id="Coils"/>
    </source>
</evidence>
<dbReference type="GO" id="GO:0006310">
    <property type="term" value="P:DNA recombination"/>
    <property type="evidence" value="ECO:0007669"/>
    <property type="project" value="InterPro"/>
</dbReference>
<evidence type="ECO:0000256" key="7">
    <source>
        <dbReference type="ARBA" id="ARBA00033408"/>
    </source>
</evidence>
<evidence type="ECO:0000256" key="2">
    <source>
        <dbReference type="ARBA" id="ARBA00021315"/>
    </source>
</evidence>
<accession>A0AAW1QE85</accession>
<keyword evidence="3" id="KW-0547">Nucleotide-binding</keyword>
<evidence type="ECO:0000256" key="4">
    <source>
        <dbReference type="ARBA" id="ARBA00022763"/>
    </source>
</evidence>
<dbReference type="GO" id="GO:0006302">
    <property type="term" value="P:double-strand break repair"/>
    <property type="evidence" value="ECO:0007669"/>
    <property type="project" value="InterPro"/>
</dbReference>
<feature type="region of interest" description="Disordered" evidence="9">
    <location>
        <begin position="574"/>
        <end position="593"/>
    </location>
</feature>
<evidence type="ECO:0000256" key="3">
    <source>
        <dbReference type="ARBA" id="ARBA00022741"/>
    </source>
</evidence>
<reference evidence="11 12" key="1">
    <citation type="journal article" date="2024" name="Nat. Commun.">
        <title>Phylogenomics reveals the evolutionary origins of lichenization in chlorophyte algae.</title>
        <authorList>
            <person name="Puginier C."/>
            <person name="Libourel C."/>
            <person name="Otte J."/>
            <person name="Skaloud P."/>
            <person name="Haon M."/>
            <person name="Grisel S."/>
            <person name="Petersen M."/>
            <person name="Berrin J.G."/>
            <person name="Delaux P.M."/>
            <person name="Dal Grande F."/>
            <person name="Keller J."/>
        </authorList>
    </citation>
    <scope>NUCLEOTIDE SEQUENCE [LARGE SCALE GENOMIC DNA]</scope>
    <source>
        <strain evidence="11 12">SAG 2043</strain>
    </source>
</reference>
<feature type="coiled-coil region" evidence="8">
    <location>
        <begin position="213"/>
        <end position="247"/>
    </location>
</feature>
<dbReference type="GO" id="GO:0005524">
    <property type="term" value="F:ATP binding"/>
    <property type="evidence" value="ECO:0007669"/>
    <property type="project" value="UniProtKB-KW"/>
</dbReference>
<evidence type="ECO:0000256" key="5">
    <source>
        <dbReference type="ARBA" id="ARBA00022840"/>
    </source>
</evidence>
<feature type="region of interest" description="Disordered" evidence="9">
    <location>
        <begin position="1"/>
        <end position="28"/>
    </location>
</feature>
<feature type="coiled-coil region" evidence="8">
    <location>
        <begin position="350"/>
        <end position="405"/>
    </location>
</feature>
<keyword evidence="8" id="KW-0175">Coiled coil</keyword>
<dbReference type="InterPro" id="IPR038729">
    <property type="entry name" value="Rad50/SbcC_AAA"/>
</dbReference>
<evidence type="ECO:0000259" key="10">
    <source>
        <dbReference type="Pfam" id="PF13476"/>
    </source>
</evidence>
<comment type="similarity">
    <text evidence="1">Belongs to the RecN family.</text>
</comment>
<dbReference type="InterPro" id="IPR004604">
    <property type="entry name" value="DNA_recomb/repair_RecN"/>
</dbReference>
<feature type="compositionally biased region" description="Basic and acidic residues" evidence="9">
    <location>
        <begin position="578"/>
        <end position="588"/>
    </location>
</feature>
<evidence type="ECO:0000256" key="6">
    <source>
        <dbReference type="ARBA" id="ARBA00023204"/>
    </source>
</evidence>
<evidence type="ECO:0000256" key="1">
    <source>
        <dbReference type="ARBA" id="ARBA00009441"/>
    </source>
</evidence>
<comment type="caution">
    <text evidence="11">The sequence shown here is derived from an EMBL/GenBank/DDBJ whole genome shotgun (WGS) entry which is preliminary data.</text>
</comment>
<organism evidence="11 12">
    <name type="scientific">[Myrmecia] bisecta</name>
    <dbReference type="NCBI Taxonomy" id="41462"/>
    <lineage>
        <taxon>Eukaryota</taxon>
        <taxon>Viridiplantae</taxon>
        <taxon>Chlorophyta</taxon>
        <taxon>core chlorophytes</taxon>
        <taxon>Trebouxiophyceae</taxon>
        <taxon>Trebouxiales</taxon>
        <taxon>Trebouxiaceae</taxon>
        <taxon>Myrmecia</taxon>
    </lineage>
</organism>
<keyword evidence="5" id="KW-0067">ATP-binding</keyword>
<evidence type="ECO:0000313" key="11">
    <source>
        <dbReference type="EMBL" id="KAK9819715.1"/>
    </source>
</evidence>
<sequence length="707" mass="75741">MARARQLAASNPSRTKHSQHGESLESTRKERSHRIFGLYNVLCQAPLSELHIRDFALVADQRVVLRPGLNVITGESGAGKSVLVTALGQLLGGAASDDCIRPPAQTAVVEGRLNLTPTAQAAVAELLQAVGLPKRRVPDPASGASRQLELRREISVTKQNTLRSRCFVNGAATSVRVLRELGALLVDVNGQHAAFSVRDSETQLALLDRIAGISGLTARFAQKLQQLRQAEAQLAAIEALGDEDERDAMQAMVDEVLAARIEPGEERELRGQLRRMESRRSAVERCSMVGLALSGSGGDGGVSEGLRTVESHLKAVKSQEEAYIDADDAGEGDGDVEDGDEPIDSASAEAAAAAELMSEALEALEQARDLLDFVEEKVSQYAEQFRFLQLEHDQVAERLEDLERLFKQYDCSTSDELLAAAEQAERDLDQWFQMEGRRDKVEATIVRLRGEVVEDAVVLSQKRRAAAGKLCSAVESCLRDLAMAGSRFDVRIDWQAAGNASAGTSLAVPPEYAEQTGQPPSRRFRVKASGLDMVEFLLAAGPSEALRPLAAVASGGESARIMLALKAAPAAAAAAGQHGDEGPPREEGGGSGLGSPIMVLDELDSGVGSRLGQAVGQMLRRMTAPGAAASQILCVSHLPQVAAHARHHLRVRKAVAADGRMITQIDALYSQQQRAEEVAAMLGLGLSEAQQMLQSAEQEEEKYKMAQ</sequence>
<feature type="compositionally biased region" description="Basic and acidic residues" evidence="9">
    <location>
        <begin position="19"/>
        <end position="28"/>
    </location>
</feature>
<keyword evidence="4" id="KW-0227">DNA damage</keyword>
<protein>
    <recommendedName>
        <fullName evidence="2">DNA repair protein RecN</fullName>
    </recommendedName>
    <alternativeName>
        <fullName evidence="7">Recombination protein N</fullName>
    </alternativeName>
</protein>
<feature type="domain" description="Rad50/SbcC-type AAA" evidence="10">
    <location>
        <begin position="49"/>
        <end position="98"/>
    </location>
</feature>